<feature type="transmembrane region" description="Helical" evidence="9">
    <location>
        <begin position="1143"/>
        <end position="1163"/>
    </location>
</feature>
<dbReference type="Gene3D" id="1.20.1510.10">
    <property type="entry name" value="Cation efflux protein transmembrane domain"/>
    <property type="match status" value="1"/>
</dbReference>
<comment type="similarity">
    <text evidence="2">Belongs to the cation diffusion facilitator (CDF) transporter (TC 2.A.4) family. SLC30A subfamily.</text>
</comment>
<feature type="transmembrane region" description="Helical" evidence="9">
    <location>
        <begin position="1113"/>
        <end position="1131"/>
    </location>
</feature>
<keyword evidence="5 9" id="KW-1133">Transmembrane helix</keyword>
<accession>A0A9P7KBG3</accession>
<evidence type="ECO:0000256" key="7">
    <source>
        <dbReference type="ARBA" id="ARBA00023136"/>
    </source>
</evidence>
<keyword evidence="4 9" id="KW-0812">Transmembrane</keyword>
<dbReference type="GO" id="GO:0005385">
    <property type="term" value="F:zinc ion transmembrane transporter activity"/>
    <property type="evidence" value="ECO:0007669"/>
    <property type="project" value="InterPro"/>
</dbReference>
<feature type="region of interest" description="Disordered" evidence="8">
    <location>
        <begin position="603"/>
        <end position="637"/>
    </location>
</feature>
<feature type="transmembrane region" description="Helical" evidence="9">
    <location>
        <begin position="896"/>
        <end position="919"/>
    </location>
</feature>
<evidence type="ECO:0000259" key="10">
    <source>
        <dbReference type="Pfam" id="PF01545"/>
    </source>
</evidence>
<dbReference type="GO" id="GO:0031410">
    <property type="term" value="C:cytoplasmic vesicle"/>
    <property type="evidence" value="ECO:0007669"/>
    <property type="project" value="TreeGrafter"/>
</dbReference>
<evidence type="ECO:0000313" key="11">
    <source>
        <dbReference type="EMBL" id="KAG5645716.1"/>
    </source>
</evidence>
<feature type="transmembrane region" description="Helical" evidence="9">
    <location>
        <begin position="970"/>
        <end position="988"/>
    </location>
</feature>
<dbReference type="Pfam" id="PF01545">
    <property type="entry name" value="Cation_efflux"/>
    <property type="match status" value="1"/>
</dbReference>
<dbReference type="GO" id="GO:0006882">
    <property type="term" value="P:intracellular zinc ion homeostasis"/>
    <property type="evidence" value="ECO:0007669"/>
    <property type="project" value="InterPro"/>
</dbReference>
<feature type="transmembrane region" description="Helical" evidence="9">
    <location>
        <begin position="758"/>
        <end position="779"/>
    </location>
</feature>
<organism evidence="11 12">
    <name type="scientific">Asterophora parasitica</name>
    <dbReference type="NCBI Taxonomy" id="117018"/>
    <lineage>
        <taxon>Eukaryota</taxon>
        <taxon>Fungi</taxon>
        <taxon>Dikarya</taxon>
        <taxon>Basidiomycota</taxon>
        <taxon>Agaricomycotina</taxon>
        <taxon>Agaricomycetes</taxon>
        <taxon>Agaricomycetidae</taxon>
        <taxon>Agaricales</taxon>
        <taxon>Tricholomatineae</taxon>
        <taxon>Lyophyllaceae</taxon>
        <taxon>Asterophora</taxon>
    </lineage>
</organism>
<feature type="transmembrane region" description="Helical" evidence="9">
    <location>
        <begin position="791"/>
        <end position="813"/>
    </location>
</feature>
<dbReference type="SUPFAM" id="SSF161111">
    <property type="entry name" value="Cation efflux protein transmembrane domain-like"/>
    <property type="match status" value="1"/>
</dbReference>
<evidence type="ECO:0000256" key="2">
    <source>
        <dbReference type="ARBA" id="ARBA00008873"/>
    </source>
</evidence>
<feature type="transmembrane region" description="Helical" evidence="9">
    <location>
        <begin position="1073"/>
        <end position="1092"/>
    </location>
</feature>
<dbReference type="InterPro" id="IPR002524">
    <property type="entry name" value="Cation_efflux"/>
</dbReference>
<protein>
    <recommendedName>
        <fullName evidence="10">Cation efflux protein transmembrane domain-containing protein</fullName>
    </recommendedName>
</protein>
<feature type="transmembrane region" description="Helical" evidence="9">
    <location>
        <begin position="1291"/>
        <end position="1309"/>
    </location>
</feature>
<dbReference type="GO" id="GO:1904257">
    <property type="term" value="P:zinc ion import into Golgi lumen"/>
    <property type="evidence" value="ECO:0007669"/>
    <property type="project" value="TreeGrafter"/>
</dbReference>
<comment type="subcellular location">
    <subcellularLocation>
        <location evidence="1">Membrane</location>
        <topology evidence="1">Multi-pass membrane protein</topology>
    </subcellularLocation>
</comment>
<dbReference type="Proteomes" id="UP000775547">
    <property type="component" value="Unassembled WGS sequence"/>
</dbReference>
<dbReference type="InterPro" id="IPR027469">
    <property type="entry name" value="Cation_efflux_TMD_sf"/>
</dbReference>
<dbReference type="NCBIfam" id="TIGR01297">
    <property type="entry name" value="CDF"/>
    <property type="match status" value="1"/>
</dbReference>
<keyword evidence="3" id="KW-0813">Transport</keyword>
<feature type="transmembrane region" description="Helical" evidence="9">
    <location>
        <begin position="819"/>
        <end position="837"/>
    </location>
</feature>
<feature type="transmembrane region" description="Helical" evidence="9">
    <location>
        <begin position="1259"/>
        <end position="1285"/>
    </location>
</feature>
<keyword evidence="6" id="KW-0406">Ion transport</keyword>
<dbReference type="GO" id="GO:0016020">
    <property type="term" value="C:membrane"/>
    <property type="evidence" value="ECO:0007669"/>
    <property type="project" value="UniProtKB-SubCell"/>
</dbReference>
<dbReference type="PANTHER" id="PTHR45755:SF4">
    <property type="entry name" value="ZINC TRANSPORTER 7"/>
    <property type="match status" value="1"/>
</dbReference>
<dbReference type="InterPro" id="IPR058533">
    <property type="entry name" value="Cation_efflux_TM"/>
</dbReference>
<proteinExistence type="inferred from homology"/>
<feature type="domain" description="Cation efflux protein transmembrane" evidence="10">
    <location>
        <begin position="1042"/>
        <end position="1315"/>
    </location>
</feature>
<dbReference type="GO" id="GO:0005794">
    <property type="term" value="C:Golgi apparatus"/>
    <property type="evidence" value="ECO:0007669"/>
    <property type="project" value="TreeGrafter"/>
</dbReference>
<sequence>MSEVRPRRISNAALTYDADATRLKLKCSRVFPCNNCVKKGCSAICPEGSLTTGKGNRFVLANTESLHEKIAQLSNRVRNLEDALAQSHAPHSNYPHPLLSDDLLQIKRPLERERPDHANGTDERSDLNDSIDSMGSLWVLPITAVINNNEEGSEEEDANIHDSPQPSDIPWLNYAFPFSPPVNKTAENVRGSIISLLPPTPAAAKSICDLYFRHAAWMYTPITESDFLTTILQPMYEQEGIYQSSISSHSLAVLCLILAMGSLLDLDLPSHNAESKRYYQLGRAALALDSVLEEQSIAGIQALIGLHRDGNGWNLPPEETKKRRELFYELLTYDSWQSLTFGRPPSLSMLHVDCKQPHDTVTNAAGEVEMSFSAWKHRFASQCLSVVHDQAFGARTPNYKVIQELDKKVRHYYVPPSLLVPGFGGMKLGAEPEQPTIELTMQRYIAFAIKEISLFYLHRGYFAQAMGDCPEDPMGSKYSQSVLAAYTSACTFVGLIESLFKQHPVLTERMWFLFTHVFSCAIVLGSIAVKSQMQLAPSALSHLESAYNLFARVTDKPRTKKILPRLHNLREEALSALTSRDRPTIKREADELSTLGGMTRLVARQSSSSPSYSGSSPASQPASSPPPPPPLSTHDAPRFADAANAAPWQTYSPIQQQQQQQPLLTYMDAPYQMEPVNTQQIEMSMMYGPQVSVETSSNYYAYSAHGHYSNMQFLSSPPEDPSSQPYLSNMAWTNFFTQYIVLALHAAKEWLLDLDAGVFWVLMRVLACGGLGVLVWEGFTGQMAKRKTIEWSVLGMSSLLLFVQQGSLLIALFRLSSTRVILFTHFSTLWMTTLLRCTSVRKSLLVGVAVSISIAADTNFFSANSWSAFTGYCALALHAAASSALDSTMGVLSPSLGATFTIAWTTVGASIFALPLYLFRSVMLGFPTEAALPLLSLAAIPVIAYALLFFAPITAKSLAHLSFTPQYFKMSYPTIVGLSAILGTLAFTQPPCWSDLFVAGFLYAGVFPKDVDAFAVAPRTPTGRLLKSYLKTILSNPESRKIFYFLCLNMCYMLVQMLYGVWTNSLGLISDAIHMAFDCMAIGVGLFASVMATWEPNERFTYGYGRIETLSGFANGIFLILISIFIIFEAIQRLLDPPEMNTSQLLLVSSLGLGVNLFGMFAMDSHSHSHTNAEPSSRSGNSTRDPSPPKRTFKGPAIQIHAVAARAIGEDSVLSPLSAGLTPSYKFVHDEHLSTHHSTGHSHSHSSGHDGRSDNMRGVFLHVMADTLGSVGVIISTLLIQFYGWTGFDPIASLFIAVLIAASVVPLVLDTGKILALDLSDRDATIQQALSELQSIQGLASYTHPRFWPKDSSTVIGSIHIQLAPSASSFDPGGPHSSQRTTYTRLEPVVERVDALLRQKIPGLEELTIQVDG</sequence>
<comment type="caution">
    <text evidence="11">The sequence shown here is derived from an EMBL/GenBank/DDBJ whole genome shotgun (WGS) entry which is preliminary data.</text>
</comment>
<evidence type="ECO:0000256" key="1">
    <source>
        <dbReference type="ARBA" id="ARBA00004141"/>
    </source>
</evidence>
<feature type="region of interest" description="Disordered" evidence="8">
    <location>
        <begin position="1168"/>
        <end position="1193"/>
    </location>
</feature>
<reference evidence="11" key="1">
    <citation type="submission" date="2020-07" db="EMBL/GenBank/DDBJ databases">
        <authorList>
            <person name="Nieuwenhuis M."/>
            <person name="Van De Peppel L.J.J."/>
        </authorList>
    </citation>
    <scope>NUCLEOTIDE SEQUENCE</scope>
    <source>
        <strain evidence="11">AP01</strain>
        <tissue evidence="11">Mycelium</tissue>
    </source>
</reference>
<evidence type="ECO:0000256" key="3">
    <source>
        <dbReference type="ARBA" id="ARBA00022448"/>
    </source>
</evidence>
<name>A0A9P7KBG3_9AGAR</name>
<evidence type="ECO:0000256" key="8">
    <source>
        <dbReference type="SAM" id="MobiDB-lite"/>
    </source>
</evidence>
<keyword evidence="12" id="KW-1185">Reference proteome</keyword>
<evidence type="ECO:0000256" key="5">
    <source>
        <dbReference type="ARBA" id="ARBA00022989"/>
    </source>
</evidence>
<dbReference type="PANTHER" id="PTHR45755">
    <property type="match status" value="1"/>
</dbReference>
<dbReference type="InterPro" id="IPR045316">
    <property type="entry name" value="Msc2-like"/>
</dbReference>
<dbReference type="EMBL" id="JABCKV010000033">
    <property type="protein sequence ID" value="KAG5645716.1"/>
    <property type="molecule type" value="Genomic_DNA"/>
</dbReference>
<dbReference type="CDD" id="cd12148">
    <property type="entry name" value="fungal_TF_MHR"/>
    <property type="match status" value="1"/>
</dbReference>
<feature type="transmembrane region" description="Helical" evidence="9">
    <location>
        <begin position="1042"/>
        <end position="1061"/>
    </location>
</feature>
<feature type="transmembrane region" description="Helical" evidence="9">
    <location>
        <begin position="931"/>
        <end position="950"/>
    </location>
</feature>
<evidence type="ECO:0000256" key="9">
    <source>
        <dbReference type="SAM" id="Phobius"/>
    </source>
</evidence>
<gene>
    <name evidence="11" type="ORF">DXG03_005411</name>
</gene>
<dbReference type="OrthoDB" id="424974at2759"/>
<evidence type="ECO:0000256" key="4">
    <source>
        <dbReference type="ARBA" id="ARBA00022692"/>
    </source>
</evidence>
<evidence type="ECO:0000313" key="12">
    <source>
        <dbReference type="Proteomes" id="UP000775547"/>
    </source>
</evidence>
<feature type="compositionally biased region" description="Polar residues" evidence="8">
    <location>
        <begin position="1170"/>
        <end position="1185"/>
    </location>
</feature>
<evidence type="ECO:0000256" key="6">
    <source>
        <dbReference type="ARBA" id="ARBA00023065"/>
    </source>
</evidence>
<reference evidence="11" key="2">
    <citation type="submission" date="2021-10" db="EMBL/GenBank/DDBJ databases">
        <title>Phylogenomics reveals ancestral predisposition of the termite-cultivated fungus Termitomyces towards a domesticated lifestyle.</title>
        <authorList>
            <person name="Auxier B."/>
            <person name="Grum-Grzhimaylo A."/>
            <person name="Cardenas M.E."/>
            <person name="Lodge J.D."/>
            <person name="Laessoe T."/>
            <person name="Pedersen O."/>
            <person name="Smith M.E."/>
            <person name="Kuyper T.W."/>
            <person name="Franco-Molano E.A."/>
            <person name="Baroni T.J."/>
            <person name="Aanen D.K."/>
        </authorList>
    </citation>
    <scope>NUCLEOTIDE SEQUENCE</scope>
    <source>
        <strain evidence="11">AP01</strain>
        <tissue evidence="11">Mycelium</tissue>
    </source>
</reference>
<keyword evidence="7 9" id="KW-0472">Membrane</keyword>
<feature type="compositionally biased region" description="Low complexity" evidence="8">
    <location>
        <begin position="606"/>
        <end position="622"/>
    </location>
</feature>